<feature type="domain" description="Glycosyltransferase subfamily 4-like N-terminal" evidence="2">
    <location>
        <begin position="14"/>
        <end position="169"/>
    </location>
</feature>
<accession>A0A6J6QJ05</accession>
<dbReference type="AlphaFoldDB" id="A0A6J6QJ05"/>
<gene>
    <name evidence="3" type="ORF">UFOPK2399_01878</name>
</gene>
<protein>
    <submittedName>
        <fullName evidence="3">Unannotated protein</fullName>
    </submittedName>
</protein>
<dbReference type="Pfam" id="PF00534">
    <property type="entry name" value="Glycos_transf_1"/>
    <property type="match status" value="1"/>
</dbReference>
<dbReference type="CDD" id="cd03801">
    <property type="entry name" value="GT4_PimA-like"/>
    <property type="match status" value="1"/>
</dbReference>
<dbReference type="Pfam" id="PF13579">
    <property type="entry name" value="Glyco_trans_4_4"/>
    <property type="match status" value="1"/>
</dbReference>
<dbReference type="GO" id="GO:0016757">
    <property type="term" value="F:glycosyltransferase activity"/>
    <property type="evidence" value="ECO:0007669"/>
    <property type="project" value="InterPro"/>
</dbReference>
<reference evidence="3" key="1">
    <citation type="submission" date="2020-05" db="EMBL/GenBank/DDBJ databases">
        <authorList>
            <person name="Chiriac C."/>
            <person name="Salcher M."/>
            <person name="Ghai R."/>
            <person name="Kavagutti S V."/>
        </authorList>
    </citation>
    <scope>NUCLEOTIDE SEQUENCE</scope>
</reference>
<evidence type="ECO:0000259" key="2">
    <source>
        <dbReference type="Pfam" id="PF13579"/>
    </source>
</evidence>
<organism evidence="3">
    <name type="scientific">freshwater metagenome</name>
    <dbReference type="NCBI Taxonomy" id="449393"/>
    <lineage>
        <taxon>unclassified sequences</taxon>
        <taxon>metagenomes</taxon>
        <taxon>ecological metagenomes</taxon>
    </lineage>
</organism>
<evidence type="ECO:0000313" key="3">
    <source>
        <dbReference type="EMBL" id="CAB4709075.1"/>
    </source>
</evidence>
<dbReference type="PANTHER" id="PTHR12526:SF630">
    <property type="entry name" value="GLYCOSYLTRANSFERASE"/>
    <property type="match status" value="1"/>
</dbReference>
<sequence length="388" mass="42380">MIVLHVQKVSGISGSEAHLLQLLPDLKRRGWDIRFLMLHENEPGAWEFARELEAGGVPVDDVSMRTDVDPSTFFKVLAYLLETRPTILHTHLVHADAYLQTAGLLAGIPIRLSTKHGFNEFREGRVFALGDRTIGALAHRQIAISRGLARYLAMTEGFSEPDFEIVHYGIQAGNEPKPYADDVPRFLCIGRLIPIKGHVVLLRAFRKVLDDVPNAKLDIAGRGVLEHGLKDLARELELQDSVTFLGHVTPVQSAIEQSLAVVVPSLGEGFGMVALEAMERARPVIAAAIGGLEDIVREGETGLLVPPGEADPLAKAMVALAKDPARAAAMGVAARARAIERFPEDRCTERTQEVYRYWLDVRLNGRSSGVLESATTASSASTQSHDTR</sequence>
<dbReference type="Gene3D" id="3.40.50.2000">
    <property type="entry name" value="Glycogen Phosphorylase B"/>
    <property type="match status" value="2"/>
</dbReference>
<proteinExistence type="predicted"/>
<feature type="domain" description="Glycosyl transferase family 1" evidence="1">
    <location>
        <begin position="181"/>
        <end position="336"/>
    </location>
</feature>
<evidence type="ECO:0000259" key="1">
    <source>
        <dbReference type="Pfam" id="PF00534"/>
    </source>
</evidence>
<dbReference type="InterPro" id="IPR001296">
    <property type="entry name" value="Glyco_trans_1"/>
</dbReference>
<name>A0A6J6QJ05_9ZZZZ</name>
<dbReference type="EMBL" id="CAEZXP010000009">
    <property type="protein sequence ID" value="CAB4709075.1"/>
    <property type="molecule type" value="Genomic_DNA"/>
</dbReference>
<dbReference type="SUPFAM" id="SSF53756">
    <property type="entry name" value="UDP-Glycosyltransferase/glycogen phosphorylase"/>
    <property type="match status" value="1"/>
</dbReference>
<dbReference type="PANTHER" id="PTHR12526">
    <property type="entry name" value="GLYCOSYLTRANSFERASE"/>
    <property type="match status" value="1"/>
</dbReference>
<dbReference type="InterPro" id="IPR028098">
    <property type="entry name" value="Glyco_trans_4-like_N"/>
</dbReference>